<dbReference type="AlphaFoldDB" id="A0A2A8D7G2"/>
<sequence length="175" mass="20653">MRILMTGASGSGKTTFAGRLGAILGIPHTEMDSLHWGENWTPRPSFEADVDELAAQDSWITEWQYSQVRERLLERADTVVYLHYPRWFVEQRVIRRTLHRAVTRKKLWAGNTEPPLWSVFTDPENMIRYTWSSYPKYASLMAEARRKHPDKRYIEFRTPREAEKFLQAVRLRGNI</sequence>
<dbReference type="Proteomes" id="UP000219947">
    <property type="component" value="Unassembled WGS sequence"/>
</dbReference>
<dbReference type="PANTHER" id="PTHR37816:SF1">
    <property type="entry name" value="TOXIN"/>
    <property type="match status" value="1"/>
</dbReference>
<dbReference type="GO" id="GO:0016301">
    <property type="term" value="F:kinase activity"/>
    <property type="evidence" value="ECO:0007669"/>
    <property type="project" value="UniProtKB-KW"/>
</dbReference>
<name>A0A2A8D7G2_9MICC</name>
<dbReference type="EMBL" id="PDEV01000001">
    <property type="protein sequence ID" value="PEN16830.1"/>
    <property type="molecule type" value="Genomic_DNA"/>
</dbReference>
<evidence type="ECO:0000313" key="1">
    <source>
        <dbReference type="EMBL" id="PEN16830.1"/>
    </source>
</evidence>
<evidence type="ECO:0000313" key="2">
    <source>
        <dbReference type="Proteomes" id="UP000219947"/>
    </source>
</evidence>
<keyword evidence="2" id="KW-1185">Reference proteome</keyword>
<keyword evidence="1" id="KW-0808">Transferase</keyword>
<dbReference type="PANTHER" id="PTHR37816">
    <property type="entry name" value="YALI0E33011P"/>
    <property type="match status" value="1"/>
</dbReference>
<gene>
    <name evidence="1" type="ORF">CRM92_01970</name>
</gene>
<accession>A0A2A8D7G2</accession>
<dbReference type="RefSeq" id="WP_098042239.1">
    <property type="nucleotide sequence ID" value="NZ_JAOVAQ010000001.1"/>
</dbReference>
<protein>
    <submittedName>
        <fullName evidence="1">Adenylate kinase</fullName>
    </submittedName>
</protein>
<dbReference type="Gene3D" id="3.40.50.300">
    <property type="entry name" value="P-loop containing nucleotide triphosphate hydrolases"/>
    <property type="match status" value="1"/>
</dbReference>
<dbReference type="SUPFAM" id="SSF52540">
    <property type="entry name" value="P-loop containing nucleoside triphosphate hydrolases"/>
    <property type="match status" value="1"/>
</dbReference>
<dbReference type="InterPro" id="IPR052922">
    <property type="entry name" value="Cytidylate_Kinase-2"/>
</dbReference>
<comment type="caution">
    <text evidence="1">The sequence shown here is derived from an EMBL/GenBank/DDBJ whole genome shotgun (WGS) entry which is preliminary data.</text>
</comment>
<dbReference type="InterPro" id="IPR027417">
    <property type="entry name" value="P-loop_NTPase"/>
</dbReference>
<organism evidence="1 2">
    <name type="scientific">Rothia dentocariosa</name>
    <dbReference type="NCBI Taxonomy" id="2047"/>
    <lineage>
        <taxon>Bacteria</taxon>
        <taxon>Bacillati</taxon>
        <taxon>Actinomycetota</taxon>
        <taxon>Actinomycetes</taxon>
        <taxon>Micrococcales</taxon>
        <taxon>Micrococcaceae</taxon>
        <taxon>Rothia</taxon>
    </lineage>
</organism>
<keyword evidence="1" id="KW-0418">Kinase</keyword>
<reference evidence="1" key="1">
    <citation type="submission" date="2017-10" db="EMBL/GenBank/DDBJ databases">
        <title>Kefir isolates.</title>
        <authorList>
            <person name="Kim Y."/>
            <person name="Blasche S."/>
        </authorList>
    </citation>
    <scope>NUCLEOTIDE SEQUENCE [LARGE SCALE GENOMIC DNA]</scope>
    <source>
        <strain evidence="1">OG2-2</strain>
    </source>
</reference>
<proteinExistence type="predicted"/>